<dbReference type="PANTHER" id="PTHR46140:SF1">
    <property type="entry name" value="VACUOLAR TRANSPORTER CHAPERONE COMPLEX SUBUNIT 4-RELATED"/>
    <property type="match status" value="1"/>
</dbReference>
<dbReference type="STRING" id="948595.L2GW19"/>
<evidence type="ECO:0000256" key="5">
    <source>
        <dbReference type="SAM" id="MobiDB-lite"/>
    </source>
</evidence>
<evidence type="ECO:0000256" key="2">
    <source>
        <dbReference type="ARBA" id="ARBA00022692"/>
    </source>
</evidence>
<evidence type="ECO:0000256" key="1">
    <source>
        <dbReference type="ARBA" id="ARBA00004127"/>
    </source>
</evidence>
<dbReference type="GO" id="GO:0012505">
    <property type="term" value="C:endomembrane system"/>
    <property type="evidence" value="ECO:0007669"/>
    <property type="project" value="UniProtKB-SubCell"/>
</dbReference>
<dbReference type="PANTHER" id="PTHR46140">
    <property type="entry name" value="VACUOLAR TRANSPORTER CHAPERONE 1-RELATED"/>
    <property type="match status" value="1"/>
</dbReference>
<gene>
    <name evidence="9" type="ORF">VCUG_01010</name>
</gene>
<organism evidence="9 10">
    <name type="scientific">Vavraia culicis (isolate floridensis)</name>
    <name type="common">Microsporidian parasite</name>
    <dbReference type="NCBI Taxonomy" id="948595"/>
    <lineage>
        <taxon>Eukaryota</taxon>
        <taxon>Fungi</taxon>
        <taxon>Fungi incertae sedis</taxon>
        <taxon>Microsporidia</taxon>
        <taxon>Pleistophoridae</taxon>
        <taxon>Vavraia</taxon>
    </lineage>
</organism>
<evidence type="ECO:0000259" key="7">
    <source>
        <dbReference type="Pfam" id="PF02656"/>
    </source>
</evidence>
<feature type="region of interest" description="Disordered" evidence="5">
    <location>
        <begin position="644"/>
        <end position="709"/>
    </location>
</feature>
<dbReference type="InterPro" id="IPR003807">
    <property type="entry name" value="DUF202"/>
</dbReference>
<reference evidence="10" key="1">
    <citation type="submission" date="2011-03" db="EMBL/GenBank/DDBJ databases">
        <title>The genome sequence of Vavraia culicis strain floridensis.</title>
        <authorList>
            <consortium name="The Broad Institute Genome Sequencing Platform"/>
            <person name="Cuomo C."/>
            <person name="Becnel J."/>
            <person name="Sanscrainte N."/>
            <person name="Young S.K."/>
            <person name="Zeng Q."/>
            <person name="Gargeya S."/>
            <person name="Fitzgerald M."/>
            <person name="Haas B."/>
            <person name="Abouelleil A."/>
            <person name="Alvarado L."/>
            <person name="Arachchi H.M."/>
            <person name="Berlin A."/>
            <person name="Chapman S.B."/>
            <person name="Gearin G."/>
            <person name="Goldberg J."/>
            <person name="Griggs A."/>
            <person name="Gujja S."/>
            <person name="Hansen M."/>
            <person name="Heiman D."/>
            <person name="Howarth C."/>
            <person name="Larimer J."/>
            <person name="Lui A."/>
            <person name="MacDonald P.J.P."/>
            <person name="McCowen C."/>
            <person name="Montmayeur A."/>
            <person name="Murphy C."/>
            <person name="Neiman D."/>
            <person name="Pearson M."/>
            <person name="Priest M."/>
            <person name="Roberts A."/>
            <person name="Saif S."/>
            <person name="Shea T."/>
            <person name="Sisk P."/>
            <person name="Stolte C."/>
            <person name="Sykes S."/>
            <person name="Wortman J."/>
            <person name="Nusbaum C."/>
            <person name="Birren B."/>
        </authorList>
    </citation>
    <scope>NUCLEOTIDE SEQUENCE [LARGE SCALE GENOMIC DNA]</scope>
    <source>
        <strain evidence="10">floridensis</strain>
    </source>
</reference>
<evidence type="ECO:0000259" key="8">
    <source>
        <dbReference type="Pfam" id="PF09359"/>
    </source>
</evidence>
<feature type="domain" description="VTC" evidence="8">
    <location>
        <begin position="203"/>
        <end position="461"/>
    </location>
</feature>
<dbReference type="AlphaFoldDB" id="L2GW19"/>
<proteinExistence type="predicted"/>
<dbReference type="FunCoup" id="L2GW19">
    <property type="interactions" value="13"/>
</dbReference>
<dbReference type="OMA" id="PVLRTQC"/>
<comment type="subcellular location">
    <subcellularLocation>
        <location evidence="1">Endomembrane system</location>
        <topology evidence="1">Multi-pass membrane protein</topology>
    </subcellularLocation>
</comment>
<dbReference type="Pfam" id="PF02656">
    <property type="entry name" value="DUF202"/>
    <property type="match status" value="1"/>
</dbReference>
<dbReference type="InParanoid" id="L2GW19"/>
<evidence type="ECO:0000256" key="4">
    <source>
        <dbReference type="ARBA" id="ARBA00023136"/>
    </source>
</evidence>
<dbReference type="InterPro" id="IPR051572">
    <property type="entry name" value="VTC_Complex_Subunit"/>
</dbReference>
<feature type="domain" description="DUF202" evidence="7">
    <location>
        <begin position="733"/>
        <end position="794"/>
    </location>
</feature>
<keyword evidence="3 6" id="KW-1133">Transmembrane helix</keyword>
<dbReference type="GeneID" id="19878892"/>
<dbReference type="EMBL" id="GL877417">
    <property type="protein sequence ID" value="ELA47478.1"/>
    <property type="molecule type" value="Genomic_DNA"/>
</dbReference>
<accession>L2GW19</accession>
<feature type="transmembrane region" description="Helical" evidence="6">
    <location>
        <begin position="767"/>
        <end position="787"/>
    </location>
</feature>
<feature type="transmembrane region" description="Helical" evidence="6">
    <location>
        <begin position="742"/>
        <end position="760"/>
    </location>
</feature>
<dbReference type="Pfam" id="PF09359">
    <property type="entry name" value="VTC"/>
    <property type="match status" value="1"/>
</dbReference>
<dbReference type="Proteomes" id="UP000011081">
    <property type="component" value="Unassembled WGS sequence"/>
</dbReference>
<evidence type="ECO:0000256" key="3">
    <source>
        <dbReference type="ARBA" id="ARBA00022989"/>
    </source>
</evidence>
<dbReference type="Gene3D" id="3.20.100.30">
    <property type="entry name" value="VTC, catalytic tunnel domain"/>
    <property type="match status" value="1"/>
</dbReference>
<evidence type="ECO:0000313" key="10">
    <source>
        <dbReference type="Proteomes" id="UP000011081"/>
    </source>
</evidence>
<protein>
    <recommendedName>
        <fullName evidence="11">SPX domain-containing protein</fullName>
    </recommendedName>
</protein>
<keyword evidence="10" id="KW-1185">Reference proteome</keyword>
<dbReference type="InterPro" id="IPR042267">
    <property type="entry name" value="VTC_sf"/>
</dbReference>
<dbReference type="GO" id="GO:0006799">
    <property type="term" value="P:polyphosphate biosynthetic process"/>
    <property type="evidence" value="ECO:0007669"/>
    <property type="project" value="UniProtKB-ARBA"/>
</dbReference>
<feature type="transmembrane region" description="Helical" evidence="6">
    <location>
        <begin position="807"/>
        <end position="827"/>
    </location>
</feature>
<sequence length="832" mass="94804">MNFHKYYKKNVYAPYEQHYLDYEVLVGSSDVDRTAHSEMERVFKFVSERKDELTVWAKTLEKEVLMRITALDGGTDPGTDDLSYTNLKDILANPSRGRKKQLKRELRLFNKKLDLLRENVAILTKFIKVNLVGFKIALKQRSAYRSYRGRLAGYKRSVADVDRVMYAVSRLILRYRKRSASLIGLVSKSEGKKSKPSNSTFVRRTAKYWVHPDNIDDLKACILRHLPVYIFNPSDENYDSWTKEHDAAITSVYYDNASFEAYNTRLHKLQGSEAIRIRWYKLDEPKVVFIERKRHEDGWTGYQSKKLRFKMPVEHVNAYVNGQNVWKYVEPLNENKLSTLSLYNEIQHSIIHKKLRPSVRTFYRRMAFQMPESNNIRLSLDTDLVMIRECAGDSSTPFNWRREGLSWPFDSLRSDEICRFPYGILEVKTQDDQKTWICEYEHLIEHVHKFSKFMHGTAVLHNTEMIPYWLPQMGVGIQKESFKSPPHKRYEFKDGELVEIPQIGQQNSDNVGRGSEGNLRHDINEQNRASAQYSATDGQGIGRAGLRHSSCGITDGQSVSRISVVRGDEHVQEDRPAMGMSSSAGCMHCASGLTYEQIRSSGARNDRVRASERAMYGECVHDRMGLTKMEGSCVAGGSESMLGESLNRNTSGESLHRSVGLKGPSVHASADASRRTSPSHGAEHTYLQRSAAQHPKSTKKTVAAQHDDDESTKSVLVPIDNKRIAIPVRVEPKVFFANERTFLSWLHFSIFIGGLGSAMVGLGDYKALISGAVFIVVSTIFAVYALYLYMWRAHKIRARNPGPYDDLVGPGVLVFVFIAAMALSLLFKMPMH</sequence>
<dbReference type="VEuPathDB" id="MicrosporidiaDB:VCUG_01010"/>
<dbReference type="RefSeq" id="XP_008074030.1">
    <property type="nucleotide sequence ID" value="XM_008075839.1"/>
</dbReference>
<dbReference type="OrthoDB" id="2243669at2759"/>
<dbReference type="HOGENOM" id="CLU_009308_1_0_1"/>
<name>L2GW19_VAVCU</name>
<evidence type="ECO:0000313" key="9">
    <source>
        <dbReference type="EMBL" id="ELA47478.1"/>
    </source>
</evidence>
<dbReference type="CDD" id="cd07751">
    <property type="entry name" value="PolyPPase_VTC4_like"/>
    <property type="match status" value="1"/>
</dbReference>
<keyword evidence="2 6" id="KW-0812">Transmembrane</keyword>
<dbReference type="InterPro" id="IPR018966">
    <property type="entry name" value="VTC_domain"/>
</dbReference>
<keyword evidence="4 6" id="KW-0472">Membrane</keyword>
<evidence type="ECO:0000256" key="6">
    <source>
        <dbReference type="SAM" id="Phobius"/>
    </source>
</evidence>
<evidence type="ECO:0008006" key="11">
    <source>
        <dbReference type="Google" id="ProtNLM"/>
    </source>
</evidence>